<gene>
    <name evidence="1" type="ORF">OIH86_22410</name>
</gene>
<dbReference type="EMBL" id="JAOYEY010000050">
    <property type="protein sequence ID" value="MCV9888408.1"/>
    <property type="molecule type" value="Genomic_DNA"/>
</dbReference>
<dbReference type="RefSeq" id="WP_264144507.1">
    <property type="nucleotide sequence ID" value="NZ_JAOYEY010000050.1"/>
</dbReference>
<reference evidence="1 2" key="1">
    <citation type="submission" date="2022-10" db="EMBL/GenBank/DDBJ databases">
        <title>Draft genome assembly of moderately radiation resistant bacterium Metabacillus halosaccharovorans.</title>
        <authorList>
            <person name="Pal S."/>
            <person name="Gopinathan A."/>
        </authorList>
    </citation>
    <scope>NUCLEOTIDE SEQUENCE [LARGE SCALE GENOMIC DNA]</scope>
    <source>
        <strain evidence="1 2">VITHBRA001</strain>
    </source>
</reference>
<protein>
    <submittedName>
        <fullName evidence="1">Uncharacterized protein</fullName>
    </submittedName>
</protein>
<comment type="caution">
    <text evidence="1">The sequence shown here is derived from an EMBL/GenBank/DDBJ whole genome shotgun (WGS) entry which is preliminary data.</text>
</comment>
<sequence length="68" mass="7856">MYENQDFHIINKALLSTKKSLENEIGHDSHAVMQIGQAKEDMIRALSHVTSIDHQLIFETMFDEVKDI</sequence>
<evidence type="ECO:0000313" key="1">
    <source>
        <dbReference type="EMBL" id="MCV9888408.1"/>
    </source>
</evidence>
<keyword evidence="2" id="KW-1185">Reference proteome</keyword>
<accession>A0ABT3DMX0</accession>
<dbReference type="Proteomes" id="UP001526147">
    <property type="component" value="Unassembled WGS sequence"/>
</dbReference>
<organism evidence="1 2">
    <name type="scientific">Metabacillus halosaccharovorans</name>
    <dbReference type="NCBI Taxonomy" id="930124"/>
    <lineage>
        <taxon>Bacteria</taxon>
        <taxon>Bacillati</taxon>
        <taxon>Bacillota</taxon>
        <taxon>Bacilli</taxon>
        <taxon>Bacillales</taxon>
        <taxon>Bacillaceae</taxon>
        <taxon>Metabacillus</taxon>
    </lineage>
</organism>
<name>A0ABT3DMX0_9BACI</name>
<proteinExistence type="predicted"/>
<evidence type="ECO:0000313" key="2">
    <source>
        <dbReference type="Proteomes" id="UP001526147"/>
    </source>
</evidence>